<gene>
    <name evidence="1" type="ORF">FVE85_3600</name>
</gene>
<evidence type="ECO:0000313" key="1">
    <source>
        <dbReference type="EMBL" id="KAA8492162.1"/>
    </source>
</evidence>
<proteinExistence type="predicted"/>
<dbReference type="Proteomes" id="UP000324585">
    <property type="component" value="Unassembled WGS sequence"/>
</dbReference>
<name>A0A5J4YMB3_PORPP</name>
<dbReference type="EMBL" id="VRMN01000010">
    <property type="protein sequence ID" value="KAA8492162.1"/>
    <property type="molecule type" value="Genomic_DNA"/>
</dbReference>
<sequence>MRHPVTGRRAMRSLARCILGEVAGGTWLVATRSIHASPAALKKPKGRGIHVDFQADVWPARGPPTDGASNLSRGHGDQHFAHSVRGPFYAFRHGRDDFRGVVLTFKDFESLSKGVRRPDARRVDTLDVAVALLSENIVKRRFLAFRHGLNGARGIFFHDQHAMLLLSDYEAPKMEKYRFNNMTQALVFCEQAESGAKDWQTLENSIRFLARYPALRIPSMNFHYVVRSPRKPAPCVPYLPGRGLRKSNARDMVLARAESEFVRAAKDLPPGQWLIDVFEHAAPTLAECDCGKRLDREHRKMWKAKHDLQRSNAGGSAGNSMDAAFDTQSDTFNLRHETNSHQAATGAAELDALKHGQLQSHRIITQMQV</sequence>
<reference evidence="2" key="1">
    <citation type="journal article" date="2019" name="Nat. Commun.">
        <title>Expansion of phycobilisome linker gene families in mesophilic red algae.</title>
        <authorList>
            <person name="Lee J."/>
            <person name="Kim D."/>
            <person name="Bhattacharya D."/>
            <person name="Yoon H.S."/>
        </authorList>
    </citation>
    <scope>NUCLEOTIDE SEQUENCE [LARGE SCALE GENOMIC DNA]</scope>
    <source>
        <strain evidence="2">CCMP 1328</strain>
    </source>
</reference>
<protein>
    <submittedName>
        <fullName evidence="1">Uncharacterized protein</fullName>
    </submittedName>
</protein>
<accession>A0A5J4YMB3</accession>
<organism evidence="1 2">
    <name type="scientific">Porphyridium purpureum</name>
    <name type="common">Red alga</name>
    <name type="synonym">Porphyridium cruentum</name>
    <dbReference type="NCBI Taxonomy" id="35688"/>
    <lineage>
        <taxon>Eukaryota</taxon>
        <taxon>Rhodophyta</taxon>
        <taxon>Bangiophyceae</taxon>
        <taxon>Porphyridiales</taxon>
        <taxon>Porphyridiaceae</taxon>
        <taxon>Porphyridium</taxon>
    </lineage>
</organism>
<keyword evidence="2" id="KW-1185">Reference proteome</keyword>
<comment type="caution">
    <text evidence="1">The sequence shown here is derived from an EMBL/GenBank/DDBJ whole genome shotgun (WGS) entry which is preliminary data.</text>
</comment>
<evidence type="ECO:0000313" key="2">
    <source>
        <dbReference type="Proteomes" id="UP000324585"/>
    </source>
</evidence>
<dbReference type="AlphaFoldDB" id="A0A5J4YMB3"/>